<name>A0A2G0CGA7_9BACT</name>
<keyword evidence="2" id="KW-1185">Reference proteome</keyword>
<evidence type="ECO:0000313" key="2">
    <source>
        <dbReference type="Proteomes" id="UP000226437"/>
    </source>
</evidence>
<dbReference type="InterPro" id="IPR026444">
    <property type="entry name" value="Secre_tail"/>
</dbReference>
<dbReference type="NCBIfam" id="TIGR04183">
    <property type="entry name" value="Por_Secre_tail"/>
    <property type="match status" value="1"/>
</dbReference>
<dbReference type="EMBL" id="PDLO01000002">
    <property type="protein sequence ID" value="PHK99014.1"/>
    <property type="molecule type" value="Genomic_DNA"/>
</dbReference>
<protein>
    <recommendedName>
        <fullName evidence="3">F5/8 type C domain-containing protein</fullName>
    </recommendedName>
</protein>
<dbReference type="Proteomes" id="UP000226437">
    <property type="component" value="Unassembled WGS sequence"/>
</dbReference>
<comment type="caution">
    <text evidence="1">The sequence shown here is derived from an EMBL/GenBank/DDBJ whole genome shotgun (WGS) entry which is preliminary data.</text>
</comment>
<evidence type="ECO:0000313" key="1">
    <source>
        <dbReference type="EMBL" id="PHK99014.1"/>
    </source>
</evidence>
<reference evidence="1 2" key="1">
    <citation type="submission" date="2017-10" db="EMBL/GenBank/DDBJ databases">
        <title>The draft genome sequence of Lewinella marina KCTC 32374.</title>
        <authorList>
            <person name="Wang K."/>
        </authorList>
    </citation>
    <scope>NUCLEOTIDE SEQUENCE [LARGE SCALE GENOMIC DNA]</scope>
    <source>
        <strain evidence="1 2">MKG-38</strain>
    </source>
</reference>
<organism evidence="1 2">
    <name type="scientific">Neolewinella marina</name>
    <dbReference type="NCBI Taxonomy" id="438751"/>
    <lineage>
        <taxon>Bacteria</taxon>
        <taxon>Pseudomonadati</taxon>
        <taxon>Bacteroidota</taxon>
        <taxon>Saprospiria</taxon>
        <taxon>Saprospirales</taxon>
        <taxon>Lewinellaceae</taxon>
        <taxon>Neolewinella</taxon>
    </lineage>
</organism>
<proteinExistence type="predicted"/>
<dbReference type="AlphaFoldDB" id="A0A2G0CGA7"/>
<evidence type="ECO:0008006" key="3">
    <source>
        <dbReference type="Google" id="ProtNLM"/>
    </source>
</evidence>
<gene>
    <name evidence="1" type="ORF">CGL56_06010</name>
</gene>
<accession>A0A2G0CGA7</accession>
<sequence>MYYWKAEATPKGVKLKWATRSEIDNDFYSIEYSTDGRNFTEIARVDGKGSSDGVVRYEHLDVPSTGGTHYYRLIQQDFDGTRETFEVRSVTYGSEAAALKSLYPNPARAGQRVSFQAPAHVTEVVLHSITGREIQRSPATNGGIDLPANLPGGIYVLRAGGESTRLLVR</sequence>